<evidence type="ECO:0000313" key="2">
    <source>
        <dbReference type="Proteomes" id="UP000183114"/>
    </source>
</evidence>
<evidence type="ECO:0000313" key="1">
    <source>
        <dbReference type="EMBL" id="SEC39829.1"/>
    </source>
</evidence>
<dbReference type="EMBL" id="FNTF01000002">
    <property type="protein sequence ID" value="SEC39829.1"/>
    <property type="molecule type" value="Genomic_DNA"/>
</dbReference>
<keyword evidence="1" id="KW-0808">Transferase</keyword>
<organism evidence="1 2">
    <name type="scientific">Pseudomonas frederiksbergensis</name>
    <dbReference type="NCBI Taxonomy" id="104087"/>
    <lineage>
        <taxon>Bacteria</taxon>
        <taxon>Pseudomonadati</taxon>
        <taxon>Pseudomonadota</taxon>
        <taxon>Gammaproteobacteria</taxon>
        <taxon>Pseudomonadales</taxon>
        <taxon>Pseudomonadaceae</taxon>
        <taxon>Pseudomonas</taxon>
    </lineage>
</organism>
<gene>
    <name evidence="1" type="ORF">SAMN04490185_1351</name>
</gene>
<dbReference type="AlphaFoldDB" id="A0A1H4S6X0"/>
<dbReference type="Gene3D" id="3.40.50.300">
    <property type="entry name" value="P-loop containing nucleotide triphosphate hydrolases"/>
    <property type="match status" value="1"/>
</dbReference>
<dbReference type="SUPFAM" id="SSF52540">
    <property type="entry name" value="P-loop containing nucleoside triphosphate hydrolases"/>
    <property type="match status" value="1"/>
</dbReference>
<sequence>MMIFVAGVYGVGKTTICNFLASSLGYVAVSASALIKQRRGETTWDDVKRTSDISTNQDHLIQAVHDLQNTNQKNILDGHFALLDNAGKILTVDINVFLALNIDAVLLIEDQPAEILARLNLRDSASWELYVLENLVIAEREGALRFHRESGIPIAIFQRDELQEIVKFISDLESSNKR</sequence>
<dbReference type="Proteomes" id="UP000183114">
    <property type="component" value="Unassembled WGS sequence"/>
</dbReference>
<dbReference type="Pfam" id="PF13207">
    <property type="entry name" value="AAA_17"/>
    <property type="match status" value="1"/>
</dbReference>
<keyword evidence="1" id="KW-0418">Kinase</keyword>
<accession>A0A1H4S6X0</accession>
<name>A0A1H4S6X0_9PSED</name>
<proteinExistence type="predicted"/>
<reference evidence="1 2" key="1">
    <citation type="submission" date="2016-10" db="EMBL/GenBank/DDBJ databases">
        <authorList>
            <person name="de Groot N.N."/>
        </authorList>
    </citation>
    <scope>NUCLEOTIDE SEQUENCE [LARGE SCALE GENOMIC DNA]</scope>
    <source>
        <strain evidence="1 2">BS3655</strain>
    </source>
</reference>
<dbReference type="InterPro" id="IPR027417">
    <property type="entry name" value="P-loop_NTPase"/>
</dbReference>
<protein>
    <submittedName>
        <fullName evidence="1">Adenylate kinase</fullName>
    </submittedName>
</protein>
<dbReference type="GO" id="GO:0016301">
    <property type="term" value="F:kinase activity"/>
    <property type="evidence" value="ECO:0007669"/>
    <property type="project" value="UniProtKB-KW"/>
</dbReference>